<dbReference type="Pfam" id="PF16403">
    <property type="entry name" value="Bact_surface_Ig-like"/>
    <property type="match status" value="1"/>
</dbReference>
<gene>
    <name evidence="3" type="ORF">FGG15_15540</name>
</gene>
<name>A0ABY2WLH7_9FLAO</name>
<dbReference type="InterPro" id="IPR032180">
    <property type="entry name" value="BT_2262-like_C"/>
</dbReference>
<evidence type="ECO:0000313" key="3">
    <source>
        <dbReference type="EMBL" id="TMU55578.1"/>
    </source>
</evidence>
<feature type="domain" description="Pesticidal crystal protein Cry22Aa Ig-like" evidence="1">
    <location>
        <begin position="44"/>
        <end position="120"/>
    </location>
</feature>
<dbReference type="PROSITE" id="PS51257">
    <property type="entry name" value="PROKAR_LIPOPROTEIN"/>
    <property type="match status" value="1"/>
</dbReference>
<dbReference type="InterPro" id="IPR032179">
    <property type="entry name" value="Cry22Aa_Ig-like"/>
</dbReference>
<dbReference type="InterPro" id="IPR013783">
    <property type="entry name" value="Ig-like_fold"/>
</dbReference>
<dbReference type="Gene3D" id="2.60.40.10">
    <property type="entry name" value="Immunoglobulins"/>
    <property type="match status" value="1"/>
</dbReference>
<evidence type="ECO:0000259" key="1">
    <source>
        <dbReference type="Pfam" id="PF16403"/>
    </source>
</evidence>
<keyword evidence="4" id="KW-1185">Reference proteome</keyword>
<organism evidence="3 4">
    <name type="scientific">Flagellimonas algicola</name>
    <dbReference type="NCBI Taxonomy" id="2583815"/>
    <lineage>
        <taxon>Bacteria</taxon>
        <taxon>Pseudomonadati</taxon>
        <taxon>Bacteroidota</taxon>
        <taxon>Flavobacteriia</taxon>
        <taxon>Flavobacteriales</taxon>
        <taxon>Flavobacteriaceae</taxon>
        <taxon>Flagellimonas</taxon>
    </lineage>
</organism>
<comment type="caution">
    <text evidence="3">The sequence shown here is derived from an EMBL/GenBank/DDBJ whole genome shotgun (WGS) entry which is preliminary data.</text>
</comment>
<dbReference type="Pfam" id="PF16404">
    <property type="entry name" value="BT_2262-like_C"/>
    <property type="match status" value="1"/>
</dbReference>
<feature type="domain" description="BT-2262-like C-terminal" evidence="2">
    <location>
        <begin position="161"/>
        <end position="237"/>
    </location>
</feature>
<proteinExistence type="predicted"/>
<evidence type="ECO:0000259" key="2">
    <source>
        <dbReference type="Pfam" id="PF16404"/>
    </source>
</evidence>
<accession>A0ABY2WLH7</accession>
<protein>
    <submittedName>
        <fullName evidence="3">DUF5012 domain-containing protein</fullName>
    </submittedName>
</protein>
<evidence type="ECO:0000313" key="4">
    <source>
        <dbReference type="Proteomes" id="UP000751614"/>
    </source>
</evidence>
<reference evidence="3 4" key="1">
    <citation type="submission" date="2019-05" db="EMBL/GenBank/DDBJ databases">
        <title>Flagellimonas sp. AsT0115, sp. nov., isolated from a marine red algae, Asparagopsis taxiformis.</title>
        <authorList>
            <person name="Kim J."/>
            <person name="Jeong S.E."/>
            <person name="Jeon C.O."/>
        </authorList>
    </citation>
    <scope>NUCLEOTIDE SEQUENCE [LARGE SCALE GENOMIC DNA]</scope>
    <source>
        <strain evidence="3 4">AsT0115</strain>
    </source>
</reference>
<dbReference type="EMBL" id="VCNI01000002">
    <property type="protein sequence ID" value="TMU55578.1"/>
    <property type="molecule type" value="Genomic_DNA"/>
</dbReference>
<dbReference type="Proteomes" id="UP000751614">
    <property type="component" value="Unassembled WGS sequence"/>
</dbReference>
<sequence length="255" mass="27500">MLIKKENMMKNRLSIIITIAGLLSSCSSNMDTGGVSRLTYFPIITMNGDAELLVPLDSTFEDPGATADAGGSSVEVATTASGTYQGVDGVDTSIPDNYLVTYSAQNDDGFDGTAIRNVWVANTGDLINSIEGLYLANVQRTPNFEFLPQYTDMNYVLIWQTDVGTGTYEISHALGAYYDIGRGFGPNYAARGAVITANDIPSNDFTIAQAVFPIWGNTVDITDFQVDPENKQITFTGTGNFGNGVFQVQLTQVQF</sequence>